<reference evidence="3 4" key="1">
    <citation type="submission" date="2019-10" db="EMBL/GenBank/DDBJ databases">
        <title>Two novel species isolated from a subtropical stream in China.</title>
        <authorList>
            <person name="Lu H."/>
        </authorList>
    </citation>
    <scope>NUCLEOTIDE SEQUENCE [LARGE SCALE GENOMIC DNA]</scope>
    <source>
        <strain evidence="3 4">FT29W</strain>
    </source>
</reference>
<dbReference type="SUPFAM" id="SSF52091">
    <property type="entry name" value="SpoIIaa-like"/>
    <property type="match status" value="2"/>
</dbReference>
<feature type="region of interest" description="Disordered" evidence="1">
    <location>
        <begin position="76"/>
        <end position="104"/>
    </location>
</feature>
<name>A0A6A7N109_9BURK</name>
<evidence type="ECO:0000313" key="3">
    <source>
        <dbReference type="EMBL" id="MQA38676.1"/>
    </source>
</evidence>
<dbReference type="AlphaFoldDB" id="A0A6A7N109"/>
<proteinExistence type="predicted"/>
<feature type="domain" description="MlaB-like STAS" evidence="2">
    <location>
        <begin position="377"/>
        <end position="437"/>
    </location>
</feature>
<evidence type="ECO:0000313" key="4">
    <source>
        <dbReference type="Proteomes" id="UP000440498"/>
    </source>
</evidence>
<gene>
    <name evidence="3" type="ORF">GEV02_10980</name>
</gene>
<sequence length="449" mass="49001">MRISVGLFSIFKKTDAPATTQPAPGDDDEAARMAANSELERQQQQARQREIARATAMKIDAIESAMTFDIFNEPEPAWGSQRAARPARPKAAAHADGGPDTQAQADIPTTLLLRDDDLPQLAVAAETAPVVEEIAILYANGQAAVAEQLLNASLAEANGDRTVWWMLFDLYQVDGQRDRFDNLSIDYASTFETSPPPWNAPAALAAASPGWAGLTPTEAFAGTLDAHIAAQLDRLRLAAADSPLLRLEFSRVTAVEPGGCALLLDTLRKLQAQQRELILVGADGLAALIRDGIAIGRRDDTEAPWLLLLELLQLLNREKEFEETGMDYCVTFEVSPPSFVAPHKVATATAQRPSASVSAAPDRFMLPPQLEGQLGPLLGQIQHYADQYQTLVFDCSRLTRIDYACANQLHASLLQLGKKIEFRDVNHLVTALLRLLGYADIARIYPHKY</sequence>
<accession>A0A6A7N109</accession>
<dbReference type="Proteomes" id="UP000440498">
    <property type="component" value="Unassembled WGS sequence"/>
</dbReference>
<feature type="region of interest" description="Disordered" evidence="1">
    <location>
        <begin position="16"/>
        <end position="48"/>
    </location>
</feature>
<evidence type="ECO:0000256" key="1">
    <source>
        <dbReference type="SAM" id="MobiDB-lite"/>
    </source>
</evidence>
<dbReference type="EMBL" id="WHUG01000003">
    <property type="protein sequence ID" value="MQA38676.1"/>
    <property type="molecule type" value="Genomic_DNA"/>
</dbReference>
<feature type="compositionally biased region" description="Low complexity" evidence="1">
    <location>
        <begin position="82"/>
        <end position="95"/>
    </location>
</feature>
<dbReference type="InterPro" id="IPR058548">
    <property type="entry name" value="MlaB-like_STAS"/>
</dbReference>
<keyword evidence="4" id="KW-1185">Reference proteome</keyword>
<dbReference type="InterPro" id="IPR036513">
    <property type="entry name" value="STAS_dom_sf"/>
</dbReference>
<comment type="caution">
    <text evidence="3">The sequence shown here is derived from an EMBL/GenBank/DDBJ whole genome shotgun (WGS) entry which is preliminary data.</text>
</comment>
<dbReference type="Pfam" id="PF13466">
    <property type="entry name" value="STAS_2"/>
    <property type="match status" value="1"/>
</dbReference>
<protein>
    <recommendedName>
        <fullName evidence="2">MlaB-like STAS domain-containing protein</fullName>
    </recommendedName>
</protein>
<dbReference type="RefSeq" id="WP_152838001.1">
    <property type="nucleotide sequence ID" value="NZ_WHUG01000003.1"/>
</dbReference>
<evidence type="ECO:0000259" key="2">
    <source>
        <dbReference type="Pfam" id="PF13466"/>
    </source>
</evidence>
<organism evidence="3 4">
    <name type="scientific">Rugamonas aquatica</name>
    <dbReference type="NCBI Taxonomy" id="2743357"/>
    <lineage>
        <taxon>Bacteria</taxon>
        <taxon>Pseudomonadati</taxon>
        <taxon>Pseudomonadota</taxon>
        <taxon>Betaproteobacteria</taxon>
        <taxon>Burkholderiales</taxon>
        <taxon>Oxalobacteraceae</taxon>
        <taxon>Telluria group</taxon>
        <taxon>Rugamonas</taxon>
    </lineage>
</organism>